<dbReference type="Gene3D" id="3.40.50.720">
    <property type="entry name" value="NAD(P)-binding Rossmann-like Domain"/>
    <property type="match status" value="1"/>
</dbReference>
<gene>
    <name evidence="8" type="primary">AOS1</name>
    <name evidence="8" type="ORF">MYAM1_002806</name>
</gene>
<organism evidence="8 9">
    <name type="scientific">Malassezia yamatoensis</name>
    <dbReference type="NCBI Taxonomy" id="253288"/>
    <lineage>
        <taxon>Eukaryota</taxon>
        <taxon>Fungi</taxon>
        <taxon>Dikarya</taxon>
        <taxon>Basidiomycota</taxon>
        <taxon>Ustilaginomycotina</taxon>
        <taxon>Malasseziomycetes</taxon>
        <taxon>Malasseziales</taxon>
        <taxon>Malasseziaceae</taxon>
        <taxon>Malassezia</taxon>
    </lineage>
</organism>
<evidence type="ECO:0000256" key="4">
    <source>
        <dbReference type="ARBA" id="ARBA00022786"/>
    </source>
</evidence>
<reference evidence="8 9" key="1">
    <citation type="submission" date="2023-03" db="EMBL/GenBank/DDBJ databases">
        <title>Mating type loci evolution in Malassezia.</title>
        <authorList>
            <person name="Coelho M.A."/>
        </authorList>
    </citation>
    <scope>NUCLEOTIDE SEQUENCE [LARGE SCALE GENOMIC DNA]</scope>
    <source>
        <strain evidence="8 9">CBS 9725</strain>
    </source>
</reference>
<dbReference type="PRINTS" id="PR01849">
    <property type="entry name" value="UBIQUITINACT"/>
</dbReference>
<keyword evidence="8" id="KW-0436">Ligase</keyword>
<evidence type="ECO:0000256" key="1">
    <source>
        <dbReference type="ARBA" id="ARBA00004123"/>
    </source>
</evidence>
<evidence type="ECO:0000313" key="8">
    <source>
        <dbReference type="EMBL" id="WFD00060.1"/>
    </source>
</evidence>
<dbReference type="Proteomes" id="UP001219567">
    <property type="component" value="Chromosome 4"/>
</dbReference>
<dbReference type="Pfam" id="PF00899">
    <property type="entry name" value="ThiF"/>
    <property type="match status" value="1"/>
</dbReference>
<dbReference type="InterPro" id="IPR000594">
    <property type="entry name" value="ThiF_NAD_FAD-bd"/>
</dbReference>
<dbReference type="GO" id="GO:0019948">
    <property type="term" value="F:SUMO activating enzyme activity"/>
    <property type="evidence" value="ECO:0007669"/>
    <property type="project" value="TreeGrafter"/>
</dbReference>
<dbReference type="GO" id="GO:0005737">
    <property type="term" value="C:cytoplasm"/>
    <property type="evidence" value="ECO:0007669"/>
    <property type="project" value="TreeGrafter"/>
</dbReference>
<dbReference type="SUPFAM" id="SSF69572">
    <property type="entry name" value="Activating enzymes of the ubiquitin-like proteins"/>
    <property type="match status" value="1"/>
</dbReference>
<evidence type="ECO:0000313" key="9">
    <source>
        <dbReference type="Proteomes" id="UP001219567"/>
    </source>
</evidence>
<dbReference type="PANTHER" id="PTHR10953">
    <property type="entry name" value="UBIQUITIN-ACTIVATING ENZYME E1"/>
    <property type="match status" value="1"/>
</dbReference>
<dbReference type="InterPro" id="IPR045886">
    <property type="entry name" value="ThiF/MoeB/HesA"/>
</dbReference>
<feature type="domain" description="THIF-type NAD/FAD binding fold" evidence="7">
    <location>
        <begin position="16"/>
        <end position="327"/>
    </location>
</feature>
<dbReference type="InterPro" id="IPR035985">
    <property type="entry name" value="Ubiquitin-activating_enz"/>
</dbReference>
<evidence type="ECO:0000256" key="6">
    <source>
        <dbReference type="ARBA" id="ARBA00044354"/>
    </source>
</evidence>
<name>A0AAJ5Z0L1_9BASI</name>
<evidence type="ECO:0000256" key="5">
    <source>
        <dbReference type="ARBA" id="ARBA00023242"/>
    </source>
</evidence>
<comment type="subcellular location">
    <subcellularLocation>
        <location evidence="1">Nucleus</location>
    </subcellularLocation>
</comment>
<dbReference type="GO" id="GO:0004839">
    <property type="term" value="F:ubiquitin activating enzyme activity"/>
    <property type="evidence" value="ECO:0007669"/>
    <property type="project" value="UniProtKB-EC"/>
</dbReference>
<evidence type="ECO:0000256" key="2">
    <source>
        <dbReference type="ARBA" id="ARBA00004718"/>
    </source>
</evidence>
<dbReference type="InterPro" id="IPR000011">
    <property type="entry name" value="UBQ/SUMO-activ_enz_E1-like"/>
</dbReference>
<accession>A0AAJ5Z0L1</accession>
<dbReference type="PANTHER" id="PTHR10953:SF162">
    <property type="entry name" value="SUMO-ACTIVATING ENZYME SUBUNIT 1"/>
    <property type="match status" value="1"/>
</dbReference>
<keyword evidence="4" id="KW-0833">Ubl conjugation pathway</keyword>
<dbReference type="GO" id="GO:0031510">
    <property type="term" value="C:SUMO activating enzyme complex"/>
    <property type="evidence" value="ECO:0007669"/>
    <property type="project" value="TreeGrafter"/>
</dbReference>
<protein>
    <recommendedName>
        <fullName evidence="6">Ubiquitin-like 1-activating enzyme E1A</fullName>
    </recommendedName>
</protein>
<keyword evidence="9" id="KW-1185">Reference proteome</keyword>
<dbReference type="AlphaFoldDB" id="A0AAJ5Z0L1"/>
<keyword evidence="5" id="KW-0539">Nucleus</keyword>
<sequence length="351" mass="39020">MSAKEQGVTEDEAALYDRQIRLWGLEAQNRMRSAHVVIYGLSSVATEVIKNIVLSGIGRLTIVDANPVLEEDLGAGFFFRDSDVGELRIADAVLQRIQMLNPLVKIQGETSLDLEAWSPSVLVACMGTQRELQLLNNTCRSLDTKFYATSAQGWGGYLFSDLGKSYTYVANRVIPGSKERKPVQYTQEFVSLENSLKTSWNSNLADGDHTGRPIRQHNARLWATWAFWQCQATKDDFSASWSESQLAENLQSTAFALMESKGIDASKVFDRQRKNPTSFFAEFAREIYPQWERQSIAALPTTSAVLGGILAQDLLNTLGQREEPIVNWLLLDTALGQAPILAIGTPPVKKV</sequence>
<comment type="pathway">
    <text evidence="2">Protein modification; protein sumoylation.</text>
</comment>
<comment type="similarity">
    <text evidence="3">Belongs to the ubiquitin-activating E1 family.</text>
</comment>
<proteinExistence type="inferred from homology"/>
<dbReference type="EMBL" id="CP119946">
    <property type="protein sequence ID" value="WFD00060.1"/>
    <property type="molecule type" value="Genomic_DNA"/>
</dbReference>
<evidence type="ECO:0000256" key="3">
    <source>
        <dbReference type="ARBA" id="ARBA00005673"/>
    </source>
</evidence>
<evidence type="ECO:0000259" key="7">
    <source>
        <dbReference type="Pfam" id="PF00899"/>
    </source>
</evidence>
<dbReference type="GO" id="GO:0016925">
    <property type="term" value="P:protein sumoylation"/>
    <property type="evidence" value="ECO:0007669"/>
    <property type="project" value="TreeGrafter"/>
</dbReference>